<evidence type="ECO:0000259" key="2">
    <source>
        <dbReference type="PROSITE" id="PS50057"/>
    </source>
</evidence>
<evidence type="ECO:0000313" key="3">
    <source>
        <dbReference type="Proteomes" id="UP000515154"/>
    </source>
</evidence>
<organism evidence="3 4">
    <name type="scientific">Octopus sinensis</name>
    <name type="common">East Asian common octopus</name>
    <dbReference type="NCBI Taxonomy" id="2607531"/>
    <lineage>
        <taxon>Eukaryota</taxon>
        <taxon>Metazoa</taxon>
        <taxon>Spiralia</taxon>
        <taxon>Lophotrochozoa</taxon>
        <taxon>Mollusca</taxon>
        <taxon>Cephalopoda</taxon>
        <taxon>Coleoidea</taxon>
        <taxon>Octopodiformes</taxon>
        <taxon>Octopoda</taxon>
        <taxon>Incirrata</taxon>
        <taxon>Octopodidae</taxon>
        <taxon>Octopus</taxon>
    </lineage>
</organism>
<keyword evidence="3" id="KW-1185">Reference proteome</keyword>
<dbReference type="PANTHER" id="PTHR23280:SF21">
    <property type="entry name" value="PROTEIN 4.1 HOMOLOG"/>
    <property type="match status" value="1"/>
</dbReference>
<evidence type="ECO:0000256" key="1">
    <source>
        <dbReference type="SAM" id="Phobius"/>
    </source>
</evidence>
<dbReference type="GO" id="GO:0031032">
    <property type="term" value="P:actomyosin structure organization"/>
    <property type="evidence" value="ECO:0007669"/>
    <property type="project" value="TreeGrafter"/>
</dbReference>
<dbReference type="InterPro" id="IPR019748">
    <property type="entry name" value="FERM_central"/>
</dbReference>
<reference evidence="4" key="1">
    <citation type="submission" date="2025-08" db="UniProtKB">
        <authorList>
            <consortium name="RefSeq"/>
        </authorList>
    </citation>
    <scope>IDENTIFICATION</scope>
</reference>
<dbReference type="InterPro" id="IPR018980">
    <property type="entry name" value="FERM_PH-like_C"/>
</dbReference>
<name>A0A6P7UAJ1_9MOLL</name>
<dbReference type="GO" id="GO:0005886">
    <property type="term" value="C:plasma membrane"/>
    <property type="evidence" value="ECO:0007669"/>
    <property type="project" value="TreeGrafter"/>
</dbReference>
<dbReference type="CDD" id="cd14473">
    <property type="entry name" value="FERM_B-lobe"/>
    <property type="match status" value="1"/>
</dbReference>
<dbReference type="Pfam" id="PF00373">
    <property type="entry name" value="FERM_M"/>
    <property type="match status" value="1"/>
</dbReference>
<dbReference type="InterPro" id="IPR011993">
    <property type="entry name" value="PH-like_dom_sf"/>
</dbReference>
<dbReference type="InterPro" id="IPR000299">
    <property type="entry name" value="FERM_domain"/>
</dbReference>
<keyword evidence="1" id="KW-1133">Transmembrane helix</keyword>
<sequence>MAKYGQADQRCLLWSNILDEIVVFGVKYYPPDPTKVGNELTKYMLCLQLRKDIEENKIECSFGVQILLASYCLQSELGEYQMTEDYQKKAINYVLMDNPSMEYLATIREAHKMLNQLTNTEADVHFLDIVRKLPRYSFEFFEGEVIDGLAVTFGVGCIGIVIYLDSLRMFRFTWLKIVKLSYRGLHFIVKFGQKGKYTTQTYRMKNQRQAKSLWKRSVDNHVFFRLTVNLPSRKGILNTLKTDQSLLSFKQTSYSQDMNRGITNNTSADTDLRRAVLKVTQVPVDVFVEEISSHDNFGHSLVRKCL</sequence>
<dbReference type="GO" id="GO:0005856">
    <property type="term" value="C:cytoskeleton"/>
    <property type="evidence" value="ECO:0007669"/>
    <property type="project" value="TreeGrafter"/>
</dbReference>
<dbReference type="AlphaFoldDB" id="A0A6P7UAJ1"/>
<dbReference type="Pfam" id="PF09380">
    <property type="entry name" value="FERM_C"/>
    <property type="match status" value="1"/>
</dbReference>
<dbReference type="KEGG" id="osn:115232283"/>
<gene>
    <name evidence="4" type="primary">LOC115232283</name>
</gene>
<accession>A0A6P7UAJ1</accession>
<feature type="transmembrane region" description="Helical" evidence="1">
    <location>
        <begin position="145"/>
        <end position="164"/>
    </location>
</feature>
<keyword evidence="1" id="KW-0472">Membrane</keyword>
<dbReference type="Gene3D" id="1.20.80.10">
    <property type="match status" value="1"/>
</dbReference>
<dbReference type="InterPro" id="IPR035963">
    <property type="entry name" value="FERM_2"/>
</dbReference>
<dbReference type="RefSeq" id="XP_029657971.1">
    <property type="nucleotide sequence ID" value="XM_029802111.1"/>
</dbReference>
<feature type="domain" description="FERM" evidence="2">
    <location>
        <begin position="1"/>
        <end position="228"/>
    </location>
</feature>
<dbReference type="InterPro" id="IPR014352">
    <property type="entry name" value="FERM/acyl-CoA-bd_prot_sf"/>
</dbReference>
<dbReference type="PANTHER" id="PTHR23280">
    <property type="entry name" value="4.1 G PROTEIN"/>
    <property type="match status" value="1"/>
</dbReference>
<dbReference type="PROSITE" id="PS50057">
    <property type="entry name" value="FERM_3"/>
    <property type="match status" value="1"/>
</dbReference>
<dbReference type="SUPFAM" id="SSF47031">
    <property type="entry name" value="Second domain of FERM"/>
    <property type="match status" value="1"/>
</dbReference>
<dbReference type="Gene3D" id="2.30.29.30">
    <property type="entry name" value="Pleckstrin-homology domain (PH domain)/Phosphotyrosine-binding domain (PTB)"/>
    <property type="match status" value="1"/>
</dbReference>
<proteinExistence type="predicted"/>
<protein>
    <submittedName>
        <fullName evidence="4">Protein 4.1-like</fullName>
    </submittedName>
</protein>
<evidence type="ECO:0000313" key="4">
    <source>
        <dbReference type="RefSeq" id="XP_029657971.1"/>
    </source>
</evidence>
<dbReference type="SUPFAM" id="SSF50729">
    <property type="entry name" value="PH domain-like"/>
    <property type="match status" value="1"/>
</dbReference>
<keyword evidence="1" id="KW-0812">Transmembrane</keyword>
<dbReference type="Proteomes" id="UP000515154">
    <property type="component" value="Unplaced"/>
</dbReference>
<dbReference type="SMART" id="SM01196">
    <property type="entry name" value="FERM_C"/>
    <property type="match status" value="1"/>
</dbReference>